<dbReference type="InterPro" id="IPR035992">
    <property type="entry name" value="Ricin_B-like_lectins"/>
</dbReference>
<organism evidence="3 4">
    <name type="scientific">Streptomyces lavendulocolor</name>
    <dbReference type="NCBI Taxonomy" id="67316"/>
    <lineage>
        <taxon>Bacteria</taxon>
        <taxon>Bacillati</taxon>
        <taxon>Actinomycetota</taxon>
        <taxon>Actinomycetes</taxon>
        <taxon>Kitasatosporales</taxon>
        <taxon>Streptomycetaceae</taxon>
        <taxon>Streptomyces</taxon>
    </lineage>
</organism>
<feature type="transmembrane region" description="Helical" evidence="2">
    <location>
        <begin position="74"/>
        <end position="95"/>
    </location>
</feature>
<feature type="region of interest" description="Disordered" evidence="1">
    <location>
        <begin position="1"/>
        <end position="65"/>
    </location>
</feature>
<dbReference type="RefSeq" id="WP_359652603.1">
    <property type="nucleotide sequence ID" value="NZ_JBEXZP010000007.1"/>
</dbReference>
<proteinExistence type="predicted"/>
<accession>A0ABV2WB70</accession>
<keyword evidence="4" id="KW-1185">Reference proteome</keyword>
<dbReference type="Proteomes" id="UP001550378">
    <property type="component" value="Unassembled WGS sequence"/>
</dbReference>
<keyword evidence="2" id="KW-1133">Transmembrane helix</keyword>
<gene>
    <name evidence="3" type="ORF">ABZ508_24785</name>
</gene>
<evidence type="ECO:0000313" key="3">
    <source>
        <dbReference type="EMBL" id="MEU0710582.1"/>
    </source>
</evidence>
<evidence type="ECO:0000256" key="2">
    <source>
        <dbReference type="SAM" id="Phobius"/>
    </source>
</evidence>
<sequence length="261" mass="26106">MQGGGDAAGPERAPGPRESPDPAAPGGVPEPGDVPAPGGALSPSWPDAVRDGAPAGHGTPAGPAAPAASRWCRLAVLVPAVAALLVAAFTVVSFLRGGDAGHRAETAAVTAPAAGPVQVRAVHSGLCLGERPGRRGGPVYQAPCAGTAVPRHFLVPLDGGLWGLRSDRPGSAPGCPGAPAGSVERDGTPLTDLACGERGADPAYRIEAPTGAAPGYRIRSARSELCLEVRDGAAEPWTEVVHRACDDAAAGQLFSFDRLRG</sequence>
<reference evidence="3 4" key="1">
    <citation type="submission" date="2024-06" db="EMBL/GenBank/DDBJ databases">
        <title>The Natural Products Discovery Center: Release of the First 8490 Sequenced Strains for Exploring Actinobacteria Biosynthetic Diversity.</title>
        <authorList>
            <person name="Kalkreuter E."/>
            <person name="Kautsar S.A."/>
            <person name="Yang D."/>
            <person name="Bader C.D."/>
            <person name="Teijaro C.N."/>
            <person name="Fluegel L."/>
            <person name="Davis C.M."/>
            <person name="Simpson J.R."/>
            <person name="Lauterbach L."/>
            <person name="Steele A.D."/>
            <person name="Gui C."/>
            <person name="Meng S."/>
            <person name="Li G."/>
            <person name="Viehrig K."/>
            <person name="Ye F."/>
            <person name="Su P."/>
            <person name="Kiefer A.F."/>
            <person name="Nichols A."/>
            <person name="Cepeda A.J."/>
            <person name="Yan W."/>
            <person name="Fan B."/>
            <person name="Jiang Y."/>
            <person name="Adhikari A."/>
            <person name="Zheng C.-J."/>
            <person name="Schuster L."/>
            <person name="Cowan T.M."/>
            <person name="Smanski M.J."/>
            <person name="Chevrette M.G."/>
            <person name="De Carvalho L.P.S."/>
            <person name="Shen B."/>
        </authorList>
    </citation>
    <scope>NUCLEOTIDE SEQUENCE [LARGE SCALE GENOMIC DNA]</scope>
    <source>
        <strain evidence="3 4">NPDC006337</strain>
    </source>
</reference>
<dbReference type="Gene3D" id="2.80.10.50">
    <property type="match status" value="1"/>
</dbReference>
<dbReference type="SUPFAM" id="SSF50370">
    <property type="entry name" value="Ricin B-like lectins"/>
    <property type="match status" value="1"/>
</dbReference>
<evidence type="ECO:0008006" key="5">
    <source>
        <dbReference type="Google" id="ProtNLM"/>
    </source>
</evidence>
<feature type="compositionally biased region" description="Low complexity" evidence="1">
    <location>
        <begin position="52"/>
        <end position="65"/>
    </location>
</feature>
<protein>
    <recommendedName>
        <fullName evidence="5">Ricin B lectin domain-containing protein</fullName>
    </recommendedName>
</protein>
<evidence type="ECO:0000256" key="1">
    <source>
        <dbReference type="SAM" id="MobiDB-lite"/>
    </source>
</evidence>
<name>A0ABV2WB70_9ACTN</name>
<dbReference type="EMBL" id="JBEXZR010000026">
    <property type="protein sequence ID" value="MEU0710582.1"/>
    <property type="molecule type" value="Genomic_DNA"/>
</dbReference>
<evidence type="ECO:0000313" key="4">
    <source>
        <dbReference type="Proteomes" id="UP001550378"/>
    </source>
</evidence>
<dbReference type="CDD" id="cd00161">
    <property type="entry name" value="beta-trefoil_Ricin-like"/>
    <property type="match status" value="1"/>
</dbReference>
<comment type="caution">
    <text evidence="3">The sequence shown here is derived from an EMBL/GenBank/DDBJ whole genome shotgun (WGS) entry which is preliminary data.</text>
</comment>
<keyword evidence="2" id="KW-0812">Transmembrane</keyword>
<keyword evidence="2" id="KW-0472">Membrane</keyword>